<keyword evidence="1" id="KW-0808">Transferase</keyword>
<name>A0A9D1L026_9FIRM</name>
<dbReference type="GO" id="GO:0005524">
    <property type="term" value="F:ATP binding"/>
    <property type="evidence" value="ECO:0007669"/>
    <property type="project" value="UniProtKB-KW"/>
</dbReference>
<dbReference type="PANTHER" id="PTHR43686">
    <property type="entry name" value="SULFURTRANSFERASE-RELATED"/>
    <property type="match status" value="1"/>
</dbReference>
<proteinExistence type="predicted"/>
<reference evidence="4" key="2">
    <citation type="journal article" date="2021" name="PeerJ">
        <title>Extensive microbial diversity within the chicken gut microbiome revealed by metagenomics and culture.</title>
        <authorList>
            <person name="Gilroy R."/>
            <person name="Ravi A."/>
            <person name="Getino M."/>
            <person name="Pursley I."/>
            <person name="Horton D.L."/>
            <person name="Alikhan N.F."/>
            <person name="Baker D."/>
            <person name="Gharbi K."/>
            <person name="Hall N."/>
            <person name="Watson M."/>
            <person name="Adriaenssens E.M."/>
            <person name="Foster-Nyarko E."/>
            <person name="Jarju S."/>
            <person name="Secka A."/>
            <person name="Antonio M."/>
            <person name="Oren A."/>
            <person name="Chaudhuri R.R."/>
            <person name="La Ragione R."/>
            <person name="Hildebrand F."/>
            <person name="Pallen M.J."/>
        </authorList>
    </citation>
    <scope>NUCLEOTIDE SEQUENCE</scope>
    <source>
        <strain evidence="4">2830</strain>
    </source>
</reference>
<dbReference type="Proteomes" id="UP000824124">
    <property type="component" value="Unassembled WGS sequence"/>
</dbReference>
<protein>
    <submittedName>
        <fullName evidence="4">tRNA 2-thiocytidine biosynthesis protein TtcA</fullName>
    </submittedName>
</protein>
<dbReference type="GO" id="GO:0008033">
    <property type="term" value="P:tRNA processing"/>
    <property type="evidence" value="ECO:0007669"/>
    <property type="project" value="InterPro"/>
</dbReference>
<evidence type="ECO:0000256" key="1">
    <source>
        <dbReference type="ARBA" id="ARBA00022679"/>
    </source>
</evidence>
<dbReference type="Gene3D" id="3.40.50.620">
    <property type="entry name" value="HUPs"/>
    <property type="match status" value="1"/>
</dbReference>
<keyword evidence="2" id="KW-0547">Nucleotide-binding</keyword>
<organism evidence="4 5">
    <name type="scientific">Candidatus Avidehalobacter gallistercoris</name>
    <dbReference type="NCBI Taxonomy" id="2840694"/>
    <lineage>
        <taxon>Bacteria</taxon>
        <taxon>Bacillati</taxon>
        <taxon>Bacillota</taxon>
        <taxon>Clostridia</taxon>
        <taxon>Eubacteriales</taxon>
        <taxon>Peptococcaceae</taxon>
        <taxon>Peptococcaceae incertae sedis</taxon>
        <taxon>Candidatus Avidehalobacter</taxon>
    </lineage>
</organism>
<feature type="binding site" evidence="2">
    <location>
        <position position="137"/>
    </location>
    <ligand>
        <name>ATP</name>
        <dbReference type="ChEBI" id="CHEBI:30616"/>
    </ligand>
</feature>
<comment type="caution">
    <text evidence="4">The sequence shown here is derived from an EMBL/GenBank/DDBJ whole genome shotgun (WGS) entry which is preliminary data.</text>
</comment>
<accession>A0A9D1L026</accession>
<dbReference type="Pfam" id="PF01171">
    <property type="entry name" value="ATP_bind_3"/>
    <property type="match status" value="1"/>
</dbReference>
<dbReference type="InterPro" id="IPR011063">
    <property type="entry name" value="TilS/TtcA_N"/>
</dbReference>
<dbReference type="SUPFAM" id="SSF52402">
    <property type="entry name" value="Adenine nucleotide alpha hydrolases-like"/>
    <property type="match status" value="1"/>
</dbReference>
<feature type="binding site" evidence="2">
    <location>
        <position position="132"/>
    </location>
    <ligand>
        <name>ATP</name>
        <dbReference type="ChEBI" id="CHEBI:30616"/>
    </ligand>
</feature>
<dbReference type="PANTHER" id="PTHR43686:SF1">
    <property type="entry name" value="AMINOTRAN_5 DOMAIN-CONTAINING PROTEIN"/>
    <property type="match status" value="1"/>
</dbReference>
<dbReference type="InterPro" id="IPR035107">
    <property type="entry name" value="tRNA_thiolation_TtcA_Ctu1"/>
</dbReference>
<dbReference type="EMBL" id="DVMH01000038">
    <property type="protein sequence ID" value="HIU11041.1"/>
    <property type="molecule type" value="Genomic_DNA"/>
</dbReference>
<dbReference type="CDD" id="cd24138">
    <property type="entry name" value="TtcA-like"/>
    <property type="match status" value="1"/>
</dbReference>
<sequence>MSATEKKIMRGFRKAVTDYGLLDDEQAVLVGLSGGKDSLTLLKMLKLFLPVSKYKYKLAAGHIDLGFGQNIAPLQKLCEELDVPLFVEHTQISQVVFDYRKEHNPCSLCANMRRGALNNLAVREGYTKVALGHHLDDAAETVLLNMCFNAKVDCFRPKTWLSNRKITVIRPLIYVDERTIATYARQERLPVIDSCCPANTHTKREDMKQALAAIQQFAPAAKQHIVGAMQHLPAGDWQVLPKKRNNNKEE</sequence>
<feature type="binding site" evidence="2">
    <location>
        <begin position="31"/>
        <end position="33"/>
    </location>
    <ligand>
        <name>ATP</name>
        <dbReference type="ChEBI" id="CHEBI:30616"/>
    </ligand>
</feature>
<feature type="binding site" evidence="2">
    <location>
        <position position="37"/>
    </location>
    <ligand>
        <name>ATP</name>
        <dbReference type="ChEBI" id="CHEBI:30616"/>
    </ligand>
</feature>
<keyword evidence="2" id="KW-0067">ATP-binding</keyword>
<feature type="domain" description="tRNA(Ile)-lysidine/2-thiocytidine synthase N-terminal" evidence="3">
    <location>
        <begin position="28"/>
        <end position="193"/>
    </location>
</feature>
<evidence type="ECO:0000259" key="3">
    <source>
        <dbReference type="Pfam" id="PF01171"/>
    </source>
</evidence>
<gene>
    <name evidence="4" type="ORF">IAB00_07410</name>
</gene>
<dbReference type="AlphaFoldDB" id="A0A9D1L026"/>
<dbReference type="InterPro" id="IPR014729">
    <property type="entry name" value="Rossmann-like_a/b/a_fold"/>
</dbReference>
<evidence type="ECO:0000256" key="2">
    <source>
        <dbReference type="PIRSR" id="PIRSR004976-51"/>
    </source>
</evidence>
<feature type="binding site" evidence="2">
    <location>
        <position position="63"/>
    </location>
    <ligand>
        <name>ATP</name>
        <dbReference type="ChEBI" id="CHEBI:30616"/>
    </ligand>
</feature>
<dbReference type="PIRSF" id="PIRSF004976">
    <property type="entry name" value="ATPase_YdaO"/>
    <property type="match status" value="1"/>
</dbReference>
<reference evidence="4" key="1">
    <citation type="submission" date="2020-10" db="EMBL/GenBank/DDBJ databases">
        <authorList>
            <person name="Gilroy R."/>
        </authorList>
    </citation>
    <scope>NUCLEOTIDE SEQUENCE</scope>
    <source>
        <strain evidence="4">2830</strain>
    </source>
</reference>
<evidence type="ECO:0000313" key="4">
    <source>
        <dbReference type="EMBL" id="HIU11041.1"/>
    </source>
</evidence>
<dbReference type="GO" id="GO:0016740">
    <property type="term" value="F:transferase activity"/>
    <property type="evidence" value="ECO:0007669"/>
    <property type="project" value="UniProtKB-KW"/>
</dbReference>
<evidence type="ECO:0000313" key="5">
    <source>
        <dbReference type="Proteomes" id="UP000824124"/>
    </source>
</evidence>